<dbReference type="OrthoDB" id="1189715at2"/>
<organism evidence="2 3">
    <name type="scientific">Tenacibaculum jejuense</name>
    <dbReference type="NCBI Taxonomy" id="584609"/>
    <lineage>
        <taxon>Bacteria</taxon>
        <taxon>Pseudomonadati</taxon>
        <taxon>Bacteroidota</taxon>
        <taxon>Flavobacteriia</taxon>
        <taxon>Flavobacteriales</taxon>
        <taxon>Flavobacteriaceae</taxon>
        <taxon>Tenacibaculum</taxon>
    </lineage>
</organism>
<dbReference type="AlphaFoldDB" id="A0A238U7E1"/>
<feature type="signal peptide" evidence="1">
    <location>
        <begin position="1"/>
        <end position="19"/>
    </location>
</feature>
<name>A0A238U7E1_9FLAO</name>
<accession>A0A238U7E1</accession>
<gene>
    <name evidence="2" type="ORF">TJEJU_0625</name>
</gene>
<dbReference type="RefSeq" id="WP_095069336.1">
    <property type="nucleotide sequence ID" value="NZ_LT899436.1"/>
</dbReference>
<dbReference type="EMBL" id="LT899436">
    <property type="protein sequence ID" value="SNR14404.1"/>
    <property type="molecule type" value="Genomic_DNA"/>
</dbReference>
<sequence length="119" mass="13715">MKVLYSSILVLFISFSVFSQSKEDYKSTLDLVKKAFNEKKSTLLHAKFDSKLQKELEAKAFAKSIDSLHDEKGNISTYELIMEDDKEKNYLVEFENGSMLIVLYLSPNGSISKFHIKDY</sequence>
<evidence type="ECO:0008006" key="4">
    <source>
        <dbReference type="Google" id="ProtNLM"/>
    </source>
</evidence>
<keyword evidence="1" id="KW-0732">Signal</keyword>
<evidence type="ECO:0000313" key="3">
    <source>
        <dbReference type="Proteomes" id="UP000215214"/>
    </source>
</evidence>
<evidence type="ECO:0000256" key="1">
    <source>
        <dbReference type="SAM" id="SignalP"/>
    </source>
</evidence>
<keyword evidence="3" id="KW-1185">Reference proteome</keyword>
<feature type="chain" id="PRO_5012692262" description="DUF3887 domain-containing protein" evidence="1">
    <location>
        <begin position="20"/>
        <end position="119"/>
    </location>
</feature>
<evidence type="ECO:0000313" key="2">
    <source>
        <dbReference type="EMBL" id="SNR14404.1"/>
    </source>
</evidence>
<reference evidence="2 3" key="1">
    <citation type="submission" date="2017-07" db="EMBL/GenBank/DDBJ databases">
        <authorList>
            <person name="Sun Z.S."/>
            <person name="Albrecht U."/>
            <person name="Echele G."/>
            <person name="Lee C.C."/>
        </authorList>
    </citation>
    <scope>NUCLEOTIDE SEQUENCE [LARGE SCALE GENOMIC DNA]</scope>
    <source>
        <strain evidence="3">type strain: KCTC 22618</strain>
    </source>
</reference>
<dbReference type="KEGG" id="tje:TJEJU_0625"/>
<dbReference type="Proteomes" id="UP000215214">
    <property type="component" value="Chromosome TJEJU"/>
</dbReference>
<protein>
    <recommendedName>
        <fullName evidence="4">DUF3887 domain-containing protein</fullName>
    </recommendedName>
</protein>
<proteinExistence type="predicted"/>